<dbReference type="EMBL" id="JAXOJX010000033">
    <property type="protein sequence ID" value="MDZ5458670.1"/>
    <property type="molecule type" value="Genomic_DNA"/>
</dbReference>
<dbReference type="Proteomes" id="UP001293718">
    <property type="component" value="Unassembled WGS sequence"/>
</dbReference>
<organism evidence="2 3">
    <name type="scientific">Azohydromonas lata</name>
    <dbReference type="NCBI Taxonomy" id="45677"/>
    <lineage>
        <taxon>Bacteria</taxon>
        <taxon>Pseudomonadati</taxon>
        <taxon>Pseudomonadota</taxon>
        <taxon>Betaproteobacteria</taxon>
        <taxon>Burkholderiales</taxon>
        <taxon>Sphaerotilaceae</taxon>
        <taxon>Azohydromonas</taxon>
    </lineage>
</organism>
<dbReference type="SUPFAM" id="SSF53697">
    <property type="entry name" value="SIS domain"/>
    <property type="match status" value="1"/>
</dbReference>
<reference evidence="2 3" key="1">
    <citation type="submission" date="2023-11" db="EMBL/GenBank/DDBJ databases">
        <title>Draft genome of Azohydromonas lata strain H1 (DSM1123), a polyhydroxyalkanoate producer.</title>
        <authorList>
            <person name="Traversa D."/>
            <person name="D'Addabbo P."/>
            <person name="Pazzani C."/>
            <person name="Manzari C."/>
            <person name="Chiara M."/>
            <person name="Scrascia M."/>
        </authorList>
    </citation>
    <scope>NUCLEOTIDE SEQUENCE [LARGE SCALE GENOMIC DNA]</scope>
    <source>
        <strain evidence="2 3">H1</strain>
    </source>
</reference>
<proteinExistence type="predicted"/>
<feature type="region of interest" description="Disordered" evidence="1">
    <location>
        <begin position="1"/>
        <end position="35"/>
    </location>
</feature>
<sequence>MPTPPAPSNSALPVSSPHEAASTAAHPFSPQEASGAIRESVLSPKLCPRAQAAQRAVARNLGVHTVGLLGRDGGPLAAPSDVPLIFPGQSTARIQEAHIFIGHNLCALVEKGLGRG</sequence>
<dbReference type="Gene3D" id="3.40.50.10490">
    <property type="entry name" value="Glucose-6-phosphate isomerase like protein, domain 1"/>
    <property type="match status" value="1"/>
</dbReference>
<keyword evidence="3" id="KW-1185">Reference proteome</keyword>
<name>A0ABU5IIT5_9BURK</name>
<dbReference type="RefSeq" id="WP_322466697.1">
    <property type="nucleotide sequence ID" value="NZ_JAXOJX010000033.1"/>
</dbReference>
<comment type="caution">
    <text evidence="2">The sequence shown here is derived from an EMBL/GenBank/DDBJ whole genome shotgun (WGS) entry which is preliminary data.</text>
</comment>
<evidence type="ECO:0008006" key="4">
    <source>
        <dbReference type="Google" id="ProtNLM"/>
    </source>
</evidence>
<protein>
    <recommendedName>
        <fullName evidence="4">Phosphoheptose isomerase</fullName>
    </recommendedName>
</protein>
<accession>A0ABU5IIT5</accession>
<evidence type="ECO:0000313" key="3">
    <source>
        <dbReference type="Proteomes" id="UP001293718"/>
    </source>
</evidence>
<dbReference type="InterPro" id="IPR046348">
    <property type="entry name" value="SIS_dom_sf"/>
</dbReference>
<dbReference type="InterPro" id="IPR050099">
    <property type="entry name" value="SIS_GmhA/DiaA_subfam"/>
</dbReference>
<evidence type="ECO:0000256" key="1">
    <source>
        <dbReference type="SAM" id="MobiDB-lite"/>
    </source>
</evidence>
<evidence type="ECO:0000313" key="2">
    <source>
        <dbReference type="EMBL" id="MDZ5458670.1"/>
    </source>
</evidence>
<dbReference type="PANTHER" id="PTHR30390">
    <property type="entry name" value="SEDOHEPTULOSE 7-PHOSPHATE ISOMERASE / DNAA INITIATOR-ASSOCIATING FACTOR FOR REPLICATION INITIATION"/>
    <property type="match status" value="1"/>
</dbReference>
<gene>
    <name evidence="2" type="ORF">SM757_18990</name>
</gene>